<evidence type="ECO:0000313" key="1">
    <source>
        <dbReference type="EMBL" id="KAH6933417.1"/>
    </source>
</evidence>
<protein>
    <submittedName>
        <fullName evidence="1">Uncharacterized protein</fullName>
    </submittedName>
</protein>
<sequence length="777" mass="88246">MPGASLDAELGPLCRRPLTVPVVRLKHSTTYCPILLSTERPPTTYEGGFPGKVAHCAIVGIQVVSTPVVSEVHRMGRSCVPNCRGNYDGGPKVRLFSFPKDHCRTKWKRAICREDVDIDTLRDPKVCELHFKAEYLRTTTTHTDSNGRTIEVPMSLTRLTEDAVPRMFPNSPAYLSDCAPVREEPDSKRKRREADQLQKVIQMSLSSHEEDERKNRVASFEQLVSQLSELKLSDYWLVGSTEASIMFLHIQSNTLPPEVERSVVVSNALHISAYWKKMKLYIADVPIPEKLEDIRSLQTILESVEHFNAPDVCEKEEKLKACFHIIFSLLDDLSYGDLLPEEKLEALEFLKEQLRLLLKERGAVQVKKATFETLRELYASEQHNLSKLGYGLTYKALNPSNLERQNVKLALKVMSPFIAEALKTYGAKLGLSSARETAEFIELIHKWWCVVNTKTPSKGKRIRNPLQAPVRSMEDMQLQFLNTFVDWLDTWENLKVGTGRAGLLTTETHSALRLTSYSLIEVSRYCLEELRFEYVLLGKFQTDSLEERFGRYRRLCGSNYHISVQQIFESEAKLRLQNSLVFPDMKELSQPSSTVFDAAKVIEEYGIKVTEEDVKSKEESLPAIVYIAGYCAHAALRKIPCEDCAANITRRDRDMPMGDDMLIEGLTRGALKFPQPVVISAVLHTQLVLEKLTSKENIARFHSARHQRQLLLSVVKHLLIDNEDLDTCCKGHHPDTVLHNILWAASQHLTEKLRPNENRQVNGGKEGCSTEEKTEDA</sequence>
<evidence type="ECO:0000313" key="2">
    <source>
        <dbReference type="Proteomes" id="UP000821845"/>
    </source>
</evidence>
<dbReference type="EMBL" id="CM023484">
    <property type="protein sequence ID" value="KAH6933417.1"/>
    <property type="molecule type" value="Genomic_DNA"/>
</dbReference>
<proteinExistence type="predicted"/>
<comment type="caution">
    <text evidence="1">The sequence shown here is derived from an EMBL/GenBank/DDBJ whole genome shotgun (WGS) entry which is preliminary data.</text>
</comment>
<organism evidence="1 2">
    <name type="scientific">Hyalomma asiaticum</name>
    <name type="common">Tick</name>
    <dbReference type="NCBI Taxonomy" id="266040"/>
    <lineage>
        <taxon>Eukaryota</taxon>
        <taxon>Metazoa</taxon>
        <taxon>Ecdysozoa</taxon>
        <taxon>Arthropoda</taxon>
        <taxon>Chelicerata</taxon>
        <taxon>Arachnida</taxon>
        <taxon>Acari</taxon>
        <taxon>Parasitiformes</taxon>
        <taxon>Ixodida</taxon>
        <taxon>Ixodoidea</taxon>
        <taxon>Ixodidae</taxon>
        <taxon>Hyalomminae</taxon>
        <taxon>Hyalomma</taxon>
    </lineage>
</organism>
<name>A0ACB7SH71_HYAAI</name>
<keyword evidence="2" id="KW-1185">Reference proteome</keyword>
<reference evidence="1" key="1">
    <citation type="submission" date="2020-05" db="EMBL/GenBank/DDBJ databases">
        <title>Large-scale comparative analyses of tick genomes elucidate their genetic diversity and vector capacities.</title>
        <authorList>
            <person name="Jia N."/>
            <person name="Wang J."/>
            <person name="Shi W."/>
            <person name="Du L."/>
            <person name="Sun Y."/>
            <person name="Zhan W."/>
            <person name="Jiang J."/>
            <person name="Wang Q."/>
            <person name="Zhang B."/>
            <person name="Ji P."/>
            <person name="Sakyi L.B."/>
            <person name="Cui X."/>
            <person name="Yuan T."/>
            <person name="Jiang B."/>
            <person name="Yang W."/>
            <person name="Lam T.T.-Y."/>
            <person name="Chang Q."/>
            <person name="Ding S."/>
            <person name="Wang X."/>
            <person name="Zhu J."/>
            <person name="Ruan X."/>
            <person name="Zhao L."/>
            <person name="Wei J."/>
            <person name="Que T."/>
            <person name="Du C."/>
            <person name="Cheng J."/>
            <person name="Dai P."/>
            <person name="Han X."/>
            <person name="Huang E."/>
            <person name="Gao Y."/>
            <person name="Liu J."/>
            <person name="Shao H."/>
            <person name="Ye R."/>
            <person name="Li L."/>
            <person name="Wei W."/>
            <person name="Wang X."/>
            <person name="Wang C."/>
            <person name="Yang T."/>
            <person name="Huo Q."/>
            <person name="Li W."/>
            <person name="Guo W."/>
            <person name="Chen H."/>
            <person name="Zhou L."/>
            <person name="Ni X."/>
            <person name="Tian J."/>
            <person name="Zhou Y."/>
            <person name="Sheng Y."/>
            <person name="Liu T."/>
            <person name="Pan Y."/>
            <person name="Xia L."/>
            <person name="Li J."/>
            <person name="Zhao F."/>
            <person name="Cao W."/>
        </authorList>
    </citation>
    <scope>NUCLEOTIDE SEQUENCE</scope>
    <source>
        <strain evidence="1">Hyas-2018</strain>
    </source>
</reference>
<dbReference type="Proteomes" id="UP000821845">
    <property type="component" value="Chromosome 4"/>
</dbReference>
<gene>
    <name evidence="1" type="ORF">HPB50_014795</name>
</gene>
<accession>A0ACB7SH71</accession>